<dbReference type="EMBL" id="SOAW01000002">
    <property type="protein sequence ID" value="TDT30884.1"/>
    <property type="molecule type" value="Genomic_DNA"/>
</dbReference>
<protein>
    <recommendedName>
        <fullName evidence="4">ATP-binding protein</fullName>
    </recommendedName>
</protein>
<evidence type="ECO:0000313" key="3">
    <source>
        <dbReference type="Proteomes" id="UP000295371"/>
    </source>
</evidence>
<organism evidence="2 3">
    <name type="scientific">Naumannella halotolerans</name>
    <dbReference type="NCBI Taxonomy" id="993414"/>
    <lineage>
        <taxon>Bacteria</taxon>
        <taxon>Bacillati</taxon>
        <taxon>Actinomycetota</taxon>
        <taxon>Actinomycetes</taxon>
        <taxon>Propionibacteriales</taxon>
        <taxon>Propionibacteriaceae</taxon>
        <taxon>Naumannella</taxon>
    </lineage>
</organism>
<feature type="compositionally biased region" description="Polar residues" evidence="1">
    <location>
        <begin position="509"/>
        <end position="519"/>
    </location>
</feature>
<name>A0A4R7J1E3_9ACTN</name>
<evidence type="ECO:0008006" key="4">
    <source>
        <dbReference type="Google" id="ProtNLM"/>
    </source>
</evidence>
<dbReference type="InterPro" id="IPR027417">
    <property type="entry name" value="P-loop_NTPase"/>
</dbReference>
<proteinExistence type="predicted"/>
<dbReference type="AlphaFoldDB" id="A0A4R7J1E3"/>
<accession>A0A4R7J1E3</accession>
<feature type="region of interest" description="Disordered" evidence="1">
    <location>
        <begin position="463"/>
        <end position="538"/>
    </location>
</feature>
<keyword evidence="3" id="KW-1185">Reference proteome</keyword>
<evidence type="ECO:0000313" key="2">
    <source>
        <dbReference type="EMBL" id="TDT30884.1"/>
    </source>
</evidence>
<reference evidence="2 3" key="1">
    <citation type="submission" date="2019-03" db="EMBL/GenBank/DDBJ databases">
        <title>Genomic Encyclopedia of Archaeal and Bacterial Type Strains, Phase II (KMG-II): from individual species to whole genera.</title>
        <authorList>
            <person name="Goeker M."/>
        </authorList>
    </citation>
    <scope>NUCLEOTIDE SEQUENCE [LARGE SCALE GENOMIC DNA]</scope>
    <source>
        <strain evidence="2 3">DSM 24323</strain>
    </source>
</reference>
<evidence type="ECO:0000256" key="1">
    <source>
        <dbReference type="SAM" id="MobiDB-lite"/>
    </source>
</evidence>
<gene>
    <name evidence="2" type="ORF">CLV29_2291</name>
</gene>
<dbReference type="SUPFAM" id="SSF52540">
    <property type="entry name" value="P-loop containing nucleoside triphosphate hydrolases"/>
    <property type="match status" value="1"/>
</dbReference>
<dbReference type="RefSeq" id="WP_208292929.1">
    <property type="nucleotide sequence ID" value="NZ_SOAW01000002.1"/>
</dbReference>
<dbReference type="Proteomes" id="UP000295371">
    <property type="component" value="Unassembled WGS sequence"/>
</dbReference>
<comment type="caution">
    <text evidence="2">The sequence shown here is derived from an EMBL/GenBank/DDBJ whole genome shotgun (WGS) entry which is preliminary data.</text>
</comment>
<feature type="compositionally biased region" description="Basic and acidic residues" evidence="1">
    <location>
        <begin position="469"/>
        <end position="483"/>
    </location>
</feature>
<sequence>MSEDEKKKSPSAAHVLVELALKKYRFGCTPDGQPYACPRGRGAHIVRQLRGGRQSLRAELAKMYRQDQHAIPPQQSLADAVLVLEGEAQDATPVATHLRVAEADGSTWIDLGDAIGTTVRLNANGWQLTSDVPVLFARTALTGTLPSPAVGGDLAELWELINVAEPDRPLVLAWLVSAILRADIPHPIAALFGEQGTGKSTASRLLTQLVDPSPVPLRKPPRDADSWVTAAAGSWLVALDNLSTVPDWLSDSLCRAATGDGDVRRQLYTDGQLAVFAFRRVMLLNGIDVGALRGDLAERLIMINLTRIAEADRMTEHDLDTRWQEAYPRLFGALLDLAAGVAGKIPSVRLASKPRMADFALILAAVDQLLGTTGAERYLSQSRTLAEDSLESDPFLAAVKTYGESFTGTAADLLDAVTPTEDGWRPSRDWPKNARTVTSLLRRNAPALRKAGWIVDDLGNQNKAGTTEWHLDPPDGDRPEKAGNRSLPSPPNPPNRPSGGEAGMAGQEYGQSQDDQTGRCQCGEPADKSRGAGLMCPPCYDRISELRRAAREAS</sequence>